<dbReference type="Gene3D" id="2.60.120.920">
    <property type="match status" value="1"/>
</dbReference>
<evidence type="ECO:0000256" key="1">
    <source>
        <dbReference type="SAM" id="Coils"/>
    </source>
</evidence>
<protein>
    <submittedName>
        <fullName evidence="2">Uncharacterized protein</fullName>
    </submittedName>
</protein>
<dbReference type="OrthoDB" id="445357at2759"/>
<sequence length="294" mass="34636">MDKKIEKISLDSENKIEEVKQDFQKLIEENVQKDEKINFLEEEIQKTNDLCNKKIEDLTIKFDKIYCKCVNFVGIKNKWSEIDSFWTCCKNKCINTNNPVDSCIKGNGLVKLINGNIKYIVGRKLDRDTDHIYVYAENPYNKPQYCFNYSLYYFEIKCIFEEEIIKDQKWMCFGLKNCITSKQIDYFANGALIFTEEDEDCLHYNIFWNNNDIYGCGLVYPPTNKLNEGESPYVFFTQNGIQISEGILLKQNSESYKPFIGLRLCSIEGNFGDDLESKPFKYDVHKHLILKEFY</sequence>
<reference evidence="2 3" key="1">
    <citation type="submission" date="2020-08" db="EMBL/GenBank/DDBJ databases">
        <authorList>
            <person name="Koutsovoulos G."/>
            <person name="Danchin GJ E."/>
        </authorList>
    </citation>
    <scope>NUCLEOTIDE SEQUENCE [LARGE SCALE GENOMIC DNA]</scope>
</reference>
<dbReference type="EMBL" id="CAJEWN010000046">
    <property type="protein sequence ID" value="CAD2150501.1"/>
    <property type="molecule type" value="Genomic_DNA"/>
</dbReference>
<dbReference type="AlphaFoldDB" id="A0A6V7UAZ7"/>
<accession>A0A6V7UAZ7</accession>
<proteinExistence type="predicted"/>
<feature type="coiled-coil region" evidence="1">
    <location>
        <begin position="9"/>
        <end position="57"/>
    </location>
</feature>
<evidence type="ECO:0000313" key="2">
    <source>
        <dbReference type="EMBL" id="CAD2150501.1"/>
    </source>
</evidence>
<evidence type="ECO:0000313" key="3">
    <source>
        <dbReference type="Proteomes" id="UP000580250"/>
    </source>
</evidence>
<keyword evidence="1" id="KW-0175">Coiled coil</keyword>
<dbReference type="Proteomes" id="UP000580250">
    <property type="component" value="Unassembled WGS sequence"/>
</dbReference>
<dbReference type="InterPro" id="IPR043136">
    <property type="entry name" value="B30.2/SPRY_sf"/>
</dbReference>
<name>A0A6V7UAZ7_MELEN</name>
<gene>
    <name evidence="2" type="ORF">MENT_LOCUS10041</name>
</gene>
<organism evidence="2 3">
    <name type="scientific">Meloidogyne enterolobii</name>
    <name type="common">Root-knot nematode worm</name>
    <name type="synonym">Meloidogyne mayaguensis</name>
    <dbReference type="NCBI Taxonomy" id="390850"/>
    <lineage>
        <taxon>Eukaryota</taxon>
        <taxon>Metazoa</taxon>
        <taxon>Ecdysozoa</taxon>
        <taxon>Nematoda</taxon>
        <taxon>Chromadorea</taxon>
        <taxon>Rhabditida</taxon>
        <taxon>Tylenchina</taxon>
        <taxon>Tylenchomorpha</taxon>
        <taxon>Tylenchoidea</taxon>
        <taxon>Meloidogynidae</taxon>
        <taxon>Meloidogyninae</taxon>
        <taxon>Meloidogyne</taxon>
    </lineage>
</organism>
<comment type="caution">
    <text evidence="2">The sequence shown here is derived from an EMBL/GenBank/DDBJ whole genome shotgun (WGS) entry which is preliminary data.</text>
</comment>